<proteinExistence type="predicted"/>
<evidence type="ECO:0000313" key="3">
    <source>
        <dbReference type="EMBL" id="QSE96919.1"/>
    </source>
</evidence>
<dbReference type="Pfam" id="PF04773">
    <property type="entry name" value="FecR"/>
    <property type="match status" value="1"/>
</dbReference>
<evidence type="ECO:0000259" key="2">
    <source>
        <dbReference type="Pfam" id="PF04773"/>
    </source>
</evidence>
<dbReference type="InterPro" id="IPR012373">
    <property type="entry name" value="Ferrdict_sens_TM"/>
</dbReference>
<keyword evidence="4" id="KW-1185">Reference proteome</keyword>
<accession>A0A974WFP9</accession>
<dbReference type="InterPro" id="IPR006860">
    <property type="entry name" value="FecR"/>
</dbReference>
<feature type="domain" description="FecR protein" evidence="2">
    <location>
        <begin position="29"/>
        <end position="110"/>
    </location>
</feature>
<dbReference type="GO" id="GO:0016989">
    <property type="term" value="F:sigma factor antagonist activity"/>
    <property type="evidence" value="ECO:0007669"/>
    <property type="project" value="TreeGrafter"/>
</dbReference>
<evidence type="ECO:0000313" key="4">
    <source>
        <dbReference type="Proteomes" id="UP000662783"/>
    </source>
</evidence>
<sequence length="190" mass="21495">MKLLTRLFVLLITISSCSNVTVETKDNYEVEELPDGSLVYLNHNSSLEYDQSFDKREVNIKGELYFSVVKGASPFVVKTELGEVKVLGTEFNVNTNEDELDVEVEEGTVELSTNNSKKKVKRGQSAKYKKGNNGIQLGKAKRDFNNWLNDLEIEFKKLGKEIKKGSKEIEKESKKAGKAIDKELKKLKLN</sequence>
<name>A0A974WFP9_9BACT</name>
<dbReference type="Proteomes" id="UP000662783">
    <property type="component" value="Chromosome"/>
</dbReference>
<evidence type="ECO:0000256" key="1">
    <source>
        <dbReference type="SAM" id="SignalP"/>
    </source>
</evidence>
<feature type="chain" id="PRO_5036755620" evidence="1">
    <location>
        <begin position="19"/>
        <end position="190"/>
    </location>
</feature>
<dbReference type="KEGG" id="fuv:JR347_15160"/>
<dbReference type="RefSeq" id="WP_205721433.1">
    <property type="nucleotide sequence ID" value="NZ_CP070608.1"/>
</dbReference>
<dbReference type="PANTHER" id="PTHR30273">
    <property type="entry name" value="PERIPLASMIC SIGNAL SENSOR AND SIGMA FACTOR ACTIVATOR FECR-RELATED"/>
    <property type="match status" value="1"/>
</dbReference>
<reference evidence="3" key="1">
    <citation type="submission" date="2021-02" db="EMBL/GenBank/DDBJ databases">
        <title>Fulvivirga sp. S481 isolated from sea water.</title>
        <authorList>
            <person name="Bae S.S."/>
            <person name="Baek K."/>
        </authorList>
    </citation>
    <scope>NUCLEOTIDE SEQUENCE</scope>
    <source>
        <strain evidence="3">S481</strain>
    </source>
</reference>
<keyword evidence="1" id="KW-0732">Signal</keyword>
<dbReference type="PROSITE" id="PS51257">
    <property type="entry name" value="PROKAR_LIPOPROTEIN"/>
    <property type="match status" value="1"/>
</dbReference>
<dbReference type="AlphaFoldDB" id="A0A974WFP9"/>
<protein>
    <submittedName>
        <fullName evidence="3">FecR domain-containing protein</fullName>
    </submittedName>
</protein>
<gene>
    <name evidence="3" type="ORF">JR347_15160</name>
</gene>
<feature type="signal peptide" evidence="1">
    <location>
        <begin position="1"/>
        <end position="18"/>
    </location>
</feature>
<dbReference type="Gene3D" id="2.60.120.1440">
    <property type="match status" value="1"/>
</dbReference>
<organism evidence="3 4">
    <name type="scientific">Fulvivirga lutea</name>
    <dbReference type="NCBI Taxonomy" id="2810512"/>
    <lineage>
        <taxon>Bacteria</taxon>
        <taxon>Pseudomonadati</taxon>
        <taxon>Bacteroidota</taxon>
        <taxon>Cytophagia</taxon>
        <taxon>Cytophagales</taxon>
        <taxon>Fulvivirgaceae</taxon>
        <taxon>Fulvivirga</taxon>
    </lineage>
</organism>
<dbReference type="EMBL" id="CP070608">
    <property type="protein sequence ID" value="QSE96919.1"/>
    <property type="molecule type" value="Genomic_DNA"/>
</dbReference>
<dbReference type="PANTHER" id="PTHR30273:SF2">
    <property type="entry name" value="PROTEIN FECR"/>
    <property type="match status" value="1"/>
</dbReference>